<keyword evidence="5" id="KW-0479">Metal-binding</keyword>
<evidence type="ECO:0000256" key="6">
    <source>
        <dbReference type="ARBA" id="ARBA00022729"/>
    </source>
</evidence>
<reference evidence="16" key="2">
    <citation type="submission" date="2020-11" db="EMBL/GenBank/DDBJ databases">
        <authorList>
            <person name="Cecchin M."/>
            <person name="Marcolungo L."/>
            <person name="Rossato M."/>
            <person name="Girolomoni L."/>
            <person name="Cosentino E."/>
            <person name="Cuine S."/>
            <person name="Li-Beisson Y."/>
            <person name="Delledonne M."/>
            <person name="Ballottari M."/>
        </authorList>
    </citation>
    <scope>NUCLEOTIDE SEQUENCE</scope>
    <source>
        <strain evidence="16">211/11P</strain>
        <tissue evidence="16">Whole cell</tissue>
    </source>
</reference>
<dbReference type="InterPro" id="IPR009637">
    <property type="entry name" value="GPR107/GPR108-like"/>
</dbReference>
<dbReference type="GO" id="GO:0008893">
    <property type="term" value="F:guanosine-3',5'-bis(diphosphate) 3'-diphosphatase activity"/>
    <property type="evidence" value="ECO:0007669"/>
    <property type="project" value="UniProtKB-ARBA"/>
</dbReference>
<feature type="region of interest" description="Disordered" evidence="13">
    <location>
        <begin position="1"/>
        <end position="39"/>
    </location>
</feature>
<dbReference type="GO" id="GO:0016020">
    <property type="term" value="C:membrane"/>
    <property type="evidence" value="ECO:0007669"/>
    <property type="project" value="UniProtKB-SubCell"/>
</dbReference>
<evidence type="ECO:0000256" key="12">
    <source>
        <dbReference type="SAM" id="Coils"/>
    </source>
</evidence>
<feature type="compositionally biased region" description="Low complexity" evidence="13">
    <location>
        <begin position="28"/>
        <end position="39"/>
    </location>
</feature>
<keyword evidence="8" id="KW-0460">Magnesium</keyword>
<feature type="transmembrane region" description="Helical" evidence="14">
    <location>
        <begin position="830"/>
        <end position="856"/>
    </location>
</feature>
<dbReference type="InterPro" id="IPR000086">
    <property type="entry name" value="NUDIX_hydrolase_dom"/>
</dbReference>
<feature type="transmembrane region" description="Helical" evidence="14">
    <location>
        <begin position="972"/>
        <end position="993"/>
    </location>
</feature>
<dbReference type="PANTHER" id="PTHR21229">
    <property type="entry name" value="LUNG SEVEN TRANSMEMBRANE RECEPTOR"/>
    <property type="match status" value="1"/>
</dbReference>
<accession>A0A9D4Z203</accession>
<feature type="compositionally biased region" description="Acidic residues" evidence="13">
    <location>
        <begin position="1"/>
        <end position="15"/>
    </location>
</feature>
<dbReference type="Gene3D" id="3.90.79.10">
    <property type="entry name" value="Nucleoside Triphosphate Pyrophosphohydrolase"/>
    <property type="match status" value="1"/>
</dbReference>
<evidence type="ECO:0000256" key="5">
    <source>
        <dbReference type="ARBA" id="ARBA00022723"/>
    </source>
</evidence>
<dbReference type="SUPFAM" id="SSF55811">
    <property type="entry name" value="Nudix"/>
    <property type="match status" value="1"/>
</dbReference>
<keyword evidence="11" id="KW-0464">Manganese</keyword>
<feature type="compositionally biased region" description="Low complexity" evidence="13">
    <location>
        <begin position="146"/>
        <end position="155"/>
    </location>
</feature>
<protein>
    <recommendedName>
        <fullName evidence="15">Nudix hydrolase domain-containing protein</fullName>
    </recommendedName>
</protein>
<feature type="compositionally biased region" description="Polar residues" evidence="13">
    <location>
        <begin position="219"/>
        <end position="232"/>
    </location>
</feature>
<evidence type="ECO:0000256" key="8">
    <source>
        <dbReference type="ARBA" id="ARBA00022842"/>
    </source>
</evidence>
<feature type="region of interest" description="Disordered" evidence="13">
    <location>
        <begin position="146"/>
        <end position="291"/>
    </location>
</feature>
<feature type="compositionally biased region" description="Basic and acidic residues" evidence="13">
    <location>
        <begin position="233"/>
        <end position="249"/>
    </location>
</feature>
<dbReference type="CDD" id="cd03426">
    <property type="entry name" value="NUDIX_CoAse_Nudt7"/>
    <property type="match status" value="1"/>
</dbReference>
<name>A0A9D4Z203_CHLVU</name>
<evidence type="ECO:0000256" key="4">
    <source>
        <dbReference type="ARBA" id="ARBA00022692"/>
    </source>
</evidence>
<dbReference type="Pfam" id="PF21904">
    <property type="entry name" value="CAND6-7_N"/>
    <property type="match status" value="1"/>
</dbReference>
<evidence type="ECO:0000256" key="1">
    <source>
        <dbReference type="ARBA" id="ARBA00001936"/>
    </source>
</evidence>
<gene>
    <name evidence="16" type="ORF">D9Q98_001352</name>
</gene>
<dbReference type="EMBL" id="SIDB01000001">
    <property type="protein sequence ID" value="KAI3438938.1"/>
    <property type="molecule type" value="Genomic_DNA"/>
</dbReference>
<keyword evidence="7" id="KW-0378">Hydrolase</keyword>
<feature type="transmembrane region" description="Helical" evidence="14">
    <location>
        <begin position="943"/>
        <end position="966"/>
    </location>
</feature>
<dbReference type="InterPro" id="IPR015797">
    <property type="entry name" value="NUDIX_hydrolase-like_dom_sf"/>
</dbReference>
<dbReference type="PROSITE" id="PS51462">
    <property type="entry name" value="NUDIX"/>
    <property type="match status" value="1"/>
</dbReference>
<comment type="subcellular location">
    <subcellularLocation>
        <location evidence="3">Membrane</location>
        <topology evidence="3">Multi-pass membrane protein</topology>
    </subcellularLocation>
</comment>
<feature type="transmembrane region" description="Helical" evidence="14">
    <location>
        <begin position="764"/>
        <end position="785"/>
    </location>
</feature>
<dbReference type="GO" id="GO:0005794">
    <property type="term" value="C:Golgi apparatus"/>
    <property type="evidence" value="ECO:0007669"/>
    <property type="project" value="TreeGrafter"/>
</dbReference>
<feature type="domain" description="Nudix hydrolase" evidence="15">
    <location>
        <begin position="325"/>
        <end position="459"/>
    </location>
</feature>
<feature type="compositionally biased region" description="Basic and acidic residues" evidence="13">
    <location>
        <begin position="265"/>
        <end position="276"/>
    </location>
</feature>
<dbReference type="PANTHER" id="PTHR21229:SF2">
    <property type="entry name" value="RE59932P"/>
    <property type="match status" value="1"/>
</dbReference>
<comment type="caution">
    <text evidence="16">The sequence shown here is derived from an EMBL/GenBank/DDBJ whole genome shotgun (WGS) entry which is preliminary data.</text>
</comment>
<evidence type="ECO:0000313" key="17">
    <source>
        <dbReference type="Proteomes" id="UP001055712"/>
    </source>
</evidence>
<evidence type="ECO:0000256" key="2">
    <source>
        <dbReference type="ARBA" id="ARBA00001946"/>
    </source>
</evidence>
<dbReference type="FunFam" id="3.90.79.10:FF:000036">
    <property type="entry name" value="Nudix hydrolase 11"/>
    <property type="match status" value="1"/>
</dbReference>
<evidence type="ECO:0000313" key="16">
    <source>
        <dbReference type="EMBL" id="KAI3438938.1"/>
    </source>
</evidence>
<dbReference type="InterPro" id="IPR054103">
    <property type="entry name" value="CAND6-7_N"/>
</dbReference>
<dbReference type="GO" id="GO:0010945">
    <property type="term" value="F:coenzyme A diphosphatase activity"/>
    <property type="evidence" value="ECO:0007669"/>
    <property type="project" value="InterPro"/>
</dbReference>
<dbReference type="Pfam" id="PF00293">
    <property type="entry name" value="NUDIX"/>
    <property type="match status" value="1"/>
</dbReference>
<dbReference type="OrthoDB" id="29657at2759"/>
<sequence length="1027" mass="111918">MEGEDLYSDFGDFDGGDGKPQTVAAAEPRPAGGVAVADAAAAGPRPPLVIVPTGAADLYADLFDSEGGGGSTLLKTQVAELTNRVQHQDMQLAALQQEVGRLTQQNGELGGRCTTLATNISALYNTAKLELQRKDTEIQQLRERLAAAPGAARGRPPAPVVPGRTLPGSLQQAAAPPVDHRGPADTATGPSRQQQQAQGQPERRHEPQQARPGDRVERSSSGQNLQPPSSGSGRRDDERRREDQRHEPGRPTLQYERSSGVGGSDSRDSRDRRRDASSVGSVSGASMVTTRAASAPLAEEFRLERIVSNLQASCSALPEALPVSGKHAAVLVPLFEDPATGEVHVVLNQRSSKLKSHSGEVCLPGGKRDPADSDDIATALREAQEELGLDPACVRVVACLPPFLSKHLLSVTPVVGVIPAHLRFTPNPTEVEAVFTAPLKRFLEAGPTYSSRDVEWEPGVPYRLHYFQHTADSGATYCIWGLTAGMLIVIAEAAFRKVPDFQQNPPNTQPYTDLCWNGKALSFRTVGTADVQADALHLAAEAASEESPRSAATAGAVITDGEAAAALGTAERSSGIGGSMHRRHTGASVALALLLAVACGVQLVAARVTSAVIRKDDRSLILVAEPFGFSEDGRMNITISNFKLWSPGNVKKKGPFNRVGFFITTPAAEGQLELDLAERKCPLDSQDIAITLFTFDAIDPKTSKVSREFRLFDMLQDFQGGEFSLFFANCEPDSAIDFTLGVSLYNVRGNRNDYLPVGEDMLPFIYFSMFIAFTVLGVLWTLMVIRGKADSHKIHYLMIVLVAFKSLTVLSQAFMFHTISLYGDAEGWNIAFYIFTACRSFLFFLVVILLATGWSYMKPFIALREKRLLMVVVPLQIIANIAIIYVDEFTPAAESWFTWRDILHLVDIVCCCLVLFPIVWSIKQLRDASETDGKVVRTLVKLTLFRQFYIMVVCYIYFTRIIVYLLESTLPYHYIWLAAASSEFATLAFYVAAGVSFRPMPAGANPYFQLTEEEAIELTKAEQEENP</sequence>
<keyword evidence="6" id="KW-0732">Signal</keyword>
<dbReference type="Proteomes" id="UP001055712">
    <property type="component" value="Unassembled WGS sequence"/>
</dbReference>
<evidence type="ECO:0000256" key="14">
    <source>
        <dbReference type="SAM" id="Phobius"/>
    </source>
</evidence>
<feature type="transmembrane region" description="Helical" evidence="14">
    <location>
        <begin position="868"/>
        <end position="886"/>
    </location>
</feature>
<dbReference type="GO" id="GO:0046872">
    <property type="term" value="F:metal ion binding"/>
    <property type="evidence" value="ECO:0007669"/>
    <property type="project" value="UniProtKB-KW"/>
</dbReference>
<evidence type="ECO:0000256" key="3">
    <source>
        <dbReference type="ARBA" id="ARBA00004141"/>
    </source>
</evidence>
<keyword evidence="17" id="KW-1185">Reference proteome</keyword>
<dbReference type="AlphaFoldDB" id="A0A9D4Z203"/>
<evidence type="ECO:0000256" key="7">
    <source>
        <dbReference type="ARBA" id="ARBA00022801"/>
    </source>
</evidence>
<feature type="transmembrane region" description="Helical" evidence="14">
    <location>
        <begin position="797"/>
        <end position="818"/>
    </location>
</feature>
<dbReference type="GO" id="GO:0015937">
    <property type="term" value="P:coenzyme A biosynthetic process"/>
    <property type="evidence" value="ECO:0007669"/>
    <property type="project" value="UniProtKB-ARBA"/>
</dbReference>
<evidence type="ECO:0000256" key="11">
    <source>
        <dbReference type="ARBA" id="ARBA00023211"/>
    </source>
</evidence>
<proteinExistence type="predicted"/>
<dbReference type="Pfam" id="PF06814">
    <property type="entry name" value="GOST_TM"/>
    <property type="match status" value="1"/>
</dbReference>
<comment type="cofactor">
    <cofactor evidence="2">
        <name>Mg(2+)</name>
        <dbReference type="ChEBI" id="CHEBI:18420"/>
    </cofactor>
</comment>
<evidence type="ECO:0000256" key="13">
    <source>
        <dbReference type="SAM" id="MobiDB-lite"/>
    </source>
</evidence>
<keyword evidence="12" id="KW-0175">Coiled coil</keyword>
<comment type="cofactor">
    <cofactor evidence="1">
        <name>Mn(2+)</name>
        <dbReference type="ChEBI" id="CHEBI:29035"/>
    </cofactor>
</comment>
<feature type="compositionally biased region" description="Low complexity" evidence="13">
    <location>
        <begin position="277"/>
        <end position="286"/>
    </location>
</feature>
<evidence type="ECO:0000259" key="15">
    <source>
        <dbReference type="PROSITE" id="PS51462"/>
    </source>
</evidence>
<organism evidence="16 17">
    <name type="scientific">Chlorella vulgaris</name>
    <name type="common">Green alga</name>
    <dbReference type="NCBI Taxonomy" id="3077"/>
    <lineage>
        <taxon>Eukaryota</taxon>
        <taxon>Viridiplantae</taxon>
        <taxon>Chlorophyta</taxon>
        <taxon>core chlorophytes</taxon>
        <taxon>Trebouxiophyceae</taxon>
        <taxon>Chlorellales</taxon>
        <taxon>Chlorellaceae</taxon>
        <taxon>Chlorella clade</taxon>
        <taxon>Chlorella</taxon>
    </lineage>
</organism>
<keyword evidence="10 14" id="KW-0472">Membrane</keyword>
<dbReference type="InterPro" id="IPR045121">
    <property type="entry name" value="CoAse"/>
</dbReference>
<evidence type="ECO:0000256" key="10">
    <source>
        <dbReference type="ARBA" id="ARBA00023136"/>
    </source>
</evidence>
<keyword evidence="9 14" id="KW-1133">Transmembrane helix</keyword>
<keyword evidence="4 14" id="KW-0812">Transmembrane</keyword>
<dbReference type="InterPro" id="IPR053937">
    <property type="entry name" value="GOST_TM"/>
</dbReference>
<reference evidence="16" key="1">
    <citation type="journal article" date="2019" name="Plant J.">
        <title>Chlorella vulgaris genome assembly and annotation reveals the molecular basis for metabolic acclimation to high light conditions.</title>
        <authorList>
            <person name="Cecchin M."/>
            <person name="Marcolungo L."/>
            <person name="Rossato M."/>
            <person name="Girolomoni L."/>
            <person name="Cosentino E."/>
            <person name="Cuine S."/>
            <person name="Li-Beisson Y."/>
            <person name="Delledonne M."/>
            <person name="Ballottari M."/>
        </authorList>
    </citation>
    <scope>NUCLEOTIDE SEQUENCE</scope>
    <source>
        <strain evidence="16">211/11P</strain>
    </source>
</reference>
<evidence type="ECO:0000256" key="9">
    <source>
        <dbReference type="ARBA" id="ARBA00022989"/>
    </source>
</evidence>
<feature type="coiled-coil region" evidence="12">
    <location>
        <begin position="78"/>
        <end position="144"/>
    </location>
</feature>
<feature type="transmembrane region" description="Helical" evidence="14">
    <location>
        <begin position="902"/>
        <end position="922"/>
    </location>
</feature>
<feature type="compositionally biased region" description="Basic and acidic residues" evidence="13">
    <location>
        <begin position="201"/>
        <end position="218"/>
    </location>
</feature>